<organism evidence="9 10">
    <name type="scientific">Xylanibacter ruminicola</name>
    <name type="common">Prevotella ruminicola</name>
    <dbReference type="NCBI Taxonomy" id="839"/>
    <lineage>
        <taxon>Bacteria</taxon>
        <taxon>Pseudomonadati</taxon>
        <taxon>Bacteroidota</taxon>
        <taxon>Bacteroidia</taxon>
        <taxon>Bacteroidales</taxon>
        <taxon>Prevotellaceae</taxon>
        <taxon>Xylanibacter</taxon>
    </lineage>
</organism>
<evidence type="ECO:0000256" key="6">
    <source>
        <dbReference type="SAM" id="Phobius"/>
    </source>
</evidence>
<keyword evidence="4 6" id="KW-1133">Transmembrane helix</keyword>
<dbReference type="Pfam" id="PF02687">
    <property type="entry name" value="FtsX"/>
    <property type="match status" value="2"/>
</dbReference>
<keyword evidence="3 6" id="KW-0812">Transmembrane</keyword>
<feature type="transmembrane region" description="Helical" evidence="6">
    <location>
        <begin position="12"/>
        <end position="32"/>
    </location>
</feature>
<evidence type="ECO:0000313" key="10">
    <source>
        <dbReference type="Proteomes" id="UP000236735"/>
    </source>
</evidence>
<feature type="domain" description="ABC3 transporter permease C-terminal" evidence="7">
    <location>
        <begin position="297"/>
        <end position="413"/>
    </location>
</feature>
<dbReference type="GO" id="GO:0022857">
    <property type="term" value="F:transmembrane transporter activity"/>
    <property type="evidence" value="ECO:0007669"/>
    <property type="project" value="TreeGrafter"/>
</dbReference>
<feature type="transmembrane region" description="Helical" evidence="6">
    <location>
        <begin position="428"/>
        <end position="453"/>
    </location>
</feature>
<feature type="transmembrane region" description="Helical" evidence="6">
    <location>
        <begin position="721"/>
        <end position="744"/>
    </location>
</feature>
<keyword evidence="2" id="KW-1003">Cell membrane</keyword>
<proteinExistence type="predicted"/>
<dbReference type="Pfam" id="PF12704">
    <property type="entry name" value="MacB_PCD"/>
    <property type="match status" value="1"/>
</dbReference>
<evidence type="ECO:0000256" key="5">
    <source>
        <dbReference type="ARBA" id="ARBA00023136"/>
    </source>
</evidence>
<feature type="transmembrane region" description="Helical" evidence="6">
    <location>
        <begin position="677"/>
        <end position="701"/>
    </location>
</feature>
<dbReference type="InterPro" id="IPR003838">
    <property type="entry name" value="ABC3_permease_C"/>
</dbReference>
<dbReference type="InterPro" id="IPR025857">
    <property type="entry name" value="MacB_PCD"/>
</dbReference>
<dbReference type="AlphaFoldDB" id="A0A1H5V4Q0"/>
<dbReference type="InterPro" id="IPR050250">
    <property type="entry name" value="Macrolide_Exporter_MacB"/>
</dbReference>
<feature type="transmembrane region" description="Helical" evidence="6">
    <location>
        <begin position="337"/>
        <end position="363"/>
    </location>
</feature>
<dbReference type="GO" id="GO:0005886">
    <property type="term" value="C:plasma membrane"/>
    <property type="evidence" value="ECO:0007669"/>
    <property type="project" value="UniProtKB-SubCell"/>
</dbReference>
<evidence type="ECO:0000256" key="3">
    <source>
        <dbReference type="ARBA" id="ARBA00022692"/>
    </source>
</evidence>
<evidence type="ECO:0000256" key="4">
    <source>
        <dbReference type="ARBA" id="ARBA00022989"/>
    </source>
</evidence>
<accession>A0A1H5V4Q0</accession>
<dbReference type="PANTHER" id="PTHR30572">
    <property type="entry name" value="MEMBRANE COMPONENT OF TRANSPORTER-RELATED"/>
    <property type="match status" value="1"/>
</dbReference>
<comment type="subcellular location">
    <subcellularLocation>
        <location evidence="1">Cell membrane</location>
        <topology evidence="1">Multi-pass membrane protein</topology>
    </subcellularLocation>
</comment>
<reference evidence="9 10" key="1">
    <citation type="submission" date="2016-10" db="EMBL/GenBank/DDBJ databases">
        <authorList>
            <person name="de Groot N.N."/>
        </authorList>
    </citation>
    <scope>NUCLEOTIDE SEQUENCE [LARGE SCALE GENOMIC DNA]</scope>
    <source>
        <strain evidence="9 10">AR32</strain>
    </source>
</reference>
<gene>
    <name evidence="9" type="ORF">SAMN05216354_1737</name>
</gene>
<feature type="transmembrane region" description="Helical" evidence="6">
    <location>
        <begin position="764"/>
        <end position="786"/>
    </location>
</feature>
<evidence type="ECO:0000259" key="8">
    <source>
        <dbReference type="Pfam" id="PF12704"/>
    </source>
</evidence>
<protein>
    <submittedName>
        <fullName evidence="9">Putative ABC transport system permease protein</fullName>
    </submittedName>
</protein>
<dbReference type="EMBL" id="FNUV01000004">
    <property type="protein sequence ID" value="SEF82186.1"/>
    <property type="molecule type" value="Genomic_DNA"/>
</dbReference>
<dbReference type="RefSeq" id="WP_103915685.1">
    <property type="nucleotide sequence ID" value="NZ_FNUV01000004.1"/>
</dbReference>
<feature type="transmembrane region" description="Helical" evidence="6">
    <location>
        <begin position="293"/>
        <end position="316"/>
    </location>
</feature>
<evidence type="ECO:0000256" key="1">
    <source>
        <dbReference type="ARBA" id="ARBA00004651"/>
    </source>
</evidence>
<feature type="transmembrane region" description="Helical" evidence="6">
    <location>
        <begin position="383"/>
        <end position="408"/>
    </location>
</feature>
<name>A0A1H5V4Q0_XYLRU</name>
<dbReference type="Proteomes" id="UP000236735">
    <property type="component" value="Unassembled WGS sequence"/>
</dbReference>
<evidence type="ECO:0000259" key="7">
    <source>
        <dbReference type="Pfam" id="PF02687"/>
    </source>
</evidence>
<evidence type="ECO:0000313" key="9">
    <source>
        <dbReference type="EMBL" id="SEF82186.1"/>
    </source>
</evidence>
<evidence type="ECO:0000256" key="2">
    <source>
        <dbReference type="ARBA" id="ARBA00022475"/>
    </source>
</evidence>
<feature type="domain" description="MacB-like periplasmic core" evidence="8">
    <location>
        <begin position="15"/>
        <end position="209"/>
    </location>
</feature>
<feature type="domain" description="ABC3 transporter permease C-terminal" evidence="7">
    <location>
        <begin position="680"/>
        <end position="793"/>
    </location>
</feature>
<keyword evidence="5 6" id="KW-0472">Membrane</keyword>
<dbReference type="PANTHER" id="PTHR30572:SF18">
    <property type="entry name" value="ABC-TYPE MACROLIDE FAMILY EXPORT SYSTEM PERMEASE COMPONENT 2"/>
    <property type="match status" value="1"/>
</dbReference>
<sequence length="800" mass="89762">MKSYFRFLSRNKLYTLINVVGLVVSLMFIILIGDYTWRQYSIDTWHQNADRIYVVGNQESFALWPEATEAIKNMCPEVEQTCCVLSQKGRIKYGQQEVQNGANENGIIMMADSTFFQFFDFSLVAGDRQTALDAPDKCVITEQLAHRLFGAKDPIGESLQVIGEFESDHAREFFDSTLVYTVSAVVKDLDHTVLPNETQIIISMERYPQVIGYRFFNYNFASTTISSCKAFFMLRPGMTLENKVKTIDDYIDKNFHTILGHHKTTVTPLKDMLFAPQNNGKGLLKGDKTRLRILLAAVFALLFFAVSNYINLTVANTGFRAKEIATRKLFGSSQSRVSLKLIAESTLMVAISFVIGLFLAISFQEEVSQLFRGKIAICEDINVMSVSVSLVFILLTGIVSGILPSMLLSRFQPIDIVKGNFRFHSKMVLGRLFIILQNVITVTMLTASLVIWLQLNHLIHAPRGFDAKNLYCIMSPDGKSQAIGKQLAELPFIEKMGTYEGGLFNYNFPSALGVVRGDQLLVLFCTTIDQASFDLLGLKIIKDHGSVSGGYYLTREALRQLGYNDETRVLDFGTGSTAPINGVLNDIKLANVLSDITQPDVPNAEEPPFAICIDKHREFPYFLVKTNGDKKAKAVFQEMVKKQEDPNASKVQGIERVQSVEDSIEKAFAKEQNTLKIVLLFTLIAIIISIMGFVGLSLFFIRQRQKEIGLRKIMGSTSGEVMMLMLRMFCTPLLLSFVIAIPLSWYVMTDWLSNFSYRISLSPWIFVVTSAFALLVAVLSVSLQILKAVRTNPVESIKTE</sequence>